<evidence type="ECO:0000313" key="1">
    <source>
        <dbReference type="EMBL" id="KAJ7638884.1"/>
    </source>
</evidence>
<name>A0AAD7C4T0_9AGAR</name>
<protein>
    <submittedName>
        <fullName evidence="1">Uncharacterized protein</fullName>
    </submittedName>
</protein>
<dbReference type="EMBL" id="JARKIF010000005">
    <property type="protein sequence ID" value="KAJ7638884.1"/>
    <property type="molecule type" value="Genomic_DNA"/>
</dbReference>
<dbReference type="AlphaFoldDB" id="A0AAD7C4T0"/>
<comment type="caution">
    <text evidence="1">The sequence shown here is derived from an EMBL/GenBank/DDBJ whole genome shotgun (WGS) entry which is preliminary data.</text>
</comment>
<evidence type="ECO:0000313" key="2">
    <source>
        <dbReference type="Proteomes" id="UP001221142"/>
    </source>
</evidence>
<accession>A0AAD7C4T0</accession>
<gene>
    <name evidence="1" type="ORF">FB45DRAFT_415481</name>
</gene>
<proteinExistence type="predicted"/>
<dbReference type="Proteomes" id="UP001221142">
    <property type="component" value="Unassembled WGS sequence"/>
</dbReference>
<reference evidence="1" key="1">
    <citation type="submission" date="2023-03" db="EMBL/GenBank/DDBJ databases">
        <title>Massive genome expansion in bonnet fungi (Mycena s.s.) driven by repeated elements and novel gene families across ecological guilds.</title>
        <authorList>
            <consortium name="Lawrence Berkeley National Laboratory"/>
            <person name="Harder C.B."/>
            <person name="Miyauchi S."/>
            <person name="Viragh M."/>
            <person name="Kuo A."/>
            <person name="Thoen E."/>
            <person name="Andreopoulos B."/>
            <person name="Lu D."/>
            <person name="Skrede I."/>
            <person name="Drula E."/>
            <person name="Henrissat B."/>
            <person name="Morin E."/>
            <person name="Kohler A."/>
            <person name="Barry K."/>
            <person name="LaButti K."/>
            <person name="Morin E."/>
            <person name="Salamov A."/>
            <person name="Lipzen A."/>
            <person name="Mereny Z."/>
            <person name="Hegedus B."/>
            <person name="Baldrian P."/>
            <person name="Stursova M."/>
            <person name="Weitz H."/>
            <person name="Taylor A."/>
            <person name="Grigoriev I.V."/>
            <person name="Nagy L.G."/>
            <person name="Martin F."/>
            <person name="Kauserud H."/>
        </authorList>
    </citation>
    <scope>NUCLEOTIDE SEQUENCE</scope>
    <source>
        <strain evidence="1">9284</strain>
    </source>
</reference>
<keyword evidence="2" id="KW-1185">Reference proteome</keyword>
<sequence>MSQTTIPLPRFLQLLAQNNVPMKDAMAVAGKIYKEYNTPAKLNELDEVKLVASGVSNKDTRKAVVKALRKAGYGPTKASNQPGPSTMTAVEVLTTPTKRKRKRTEDVNEFLPAPKDESADVGNLDFNEIQDEEVLMTKSTVVNRAPLMTAWATLVAERLGFQREEALSIASVFTELNAISKGVSLGIYKKGAEIGMEASTGGSQPYVDLMGRRVPLFRTQDSQWRALSNGTAVQPSTAFSYIARQLRQTTPHVIGALRLLSQSFTPQEINSRAWGLYADFRPHVTAWGERGEVKCSTILNLRPERRGVDAHPAERPVIETVQETQKTPTRRPRKRFGV</sequence>
<organism evidence="1 2">
    <name type="scientific">Roridomyces roridus</name>
    <dbReference type="NCBI Taxonomy" id="1738132"/>
    <lineage>
        <taxon>Eukaryota</taxon>
        <taxon>Fungi</taxon>
        <taxon>Dikarya</taxon>
        <taxon>Basidiomycota</taxon>
        <taxon>Agaricomycotina</taxon>
        <taxon>Agaricomycetes</taxon>
        <taxon>Agaricomycetidae</taxon>
        <taxon>Agaricales</taxon>
        <taxon>Marasmiineae</taxon>
        <taxon>Mycenaceae</taxon>
        <taxon>Roridomyces</taxon>
    </lineage>
</organism>